<feature type="region of interest" description="Disordered" evidence="1">
    <location>
        <begin position="66"/>
        <end position="99"/>
    </location>
</feature>
<organism evidence="2 3">
    <name type="scientific">Streptomyces cyanogenus</name>
    <dbReference type="NCBI Taxonomy" id="80860"/>
    <lineage>
        <taxon>Bacteria</taxon>
        <taxon>Bacillati</taxon>
        <taxon>Actinomycetota</taxon>
        <taxon>Actinomycetes</taxon>
        <taxon>Kitasatosporales</taxon>
        <taxon>Streptomycetaceae</taxon>
        <taxon>Streptomyces</taxon>
    </lineage>
</organism>
<feature type="compositionally biased region" description="Basic residues" evidence="1">
    <location>
        <begin position="66"/>
        <end position="75"/>
    </location>
</feature>
<gene>
    <name evidence="2" type="ORF">S1361_00700</name>
</gene>
<dbReference type="RefSeq" id="WP_208029925.1">
    <property type="nucleotide sequence ID" value="NZ_CP071839.1"/>
</dbReference>
<protein>
    <submittedName>
        <fullName evidence="2">Uncharacterized protein</fullName>
    </submittedName>
</protein>
<sequence length="99" mass="11372">MSLFHADAYDPDDMMVHPRHQAMQPVLAQLIQQLRDCETVESGIEFQRDLLTRLLEVEKDRAGFKRAAKRMRSGKGPHPEAPEPQSGRDLADVATWRFE</sequence>
<name>A0ABX7THE1_STRCY</name>
<accession>A0ABX7THE1</accession>
<dbReference type="Proteomes" id="UP000663908">
    <property type="component" value="Chromosome"/>
</dbReference>
<evidence type="ECO:0000313" key="3">
    <source>
        <dbReference type="Proteomes" id="UP000663908"/>
    </source>
</evidence>
<keyword evidence="3" id="KW-1185">Reference proteome</keyword>
<reference evidence="2 3" key="1">
    <citation type="submission" date="2021-03" db="EMBL/GenBank/DDBJ databases">
        <title>Complete genome sequence of Streptomyces cyanogenus S136, producer of anticancer angucycline landomycin A.</title>
        <authorList>
            <person name="Hrab P."/>
            <person name="Ruckert C."/>
            <person name="Busche T."/>
            <person name="Ostash I."/>
            <person name="Kalinowski J."/>
            <person name="Fedorenko V."/>
            <person name="Yushchuk O."/>
            <person name="Ostash B."/>
        </authorList>
    </citation>
    <scope>NUCLEOTIDE SEQUENCE [LARGE SCALE GENOMIC DNA]</scope>
    <source>
        <strain evidence="2 3">S136</strain>
    </source>
</reference>
<dbReference type="EMBL" id="CP071839">
    <property type="protein sequence ID" value="QTD95837.1"/>
    <property type="molecule type" value="Genomic_DNA"/>
</dbReference>
<evidence type="ECO:0000256" key="1">
    <source>
        <dbReference type="SAM" id="MobiDB-lite"/>
    </source>
</evidence>
<evidence type="ECO:0000313" key="2">
    <source>
        <dbReference type="EMBL" id="QTD95837.1"/>
    </source>
</evidence>
<proteinExistence type="predicted"/>